<sequence>MGGQFGLVYRIFFFYIEPIIILSGAYLTQFAPDIYFSKVLPGNSDPILPSTQHILTSLASSYVFLTIIEGILLRVTNDKRVWQVAILGMVLNDIVHLYGVYIARMEIGLGIRWNLSRREDWEIFVPSYLSLFLRIAFLTGWDGWVEDDKREREKHSRSYTQKTGFALHSATTKAGRRCSC</sequence>
<evidence type="ECO:0000259" key="2">
    <source>
        <dbReference type="Pfam" id="PF24803"/>
    </source>
</evidence>
<accession>A0AAV9WQZ8</accession>
<evidence type="ECO:0000313" key="4">
    <source>
        <dbReference type="Proteomes" id="UP001365542"/>
    </source>
</evidence>
<gene>
    <name evidence="3" type="ORF">TWF694_005984</name>
</gene>
<dbReference type="PANTHER" id="PTHR37019:SF1">
    <property type="entry name" value="EXPERA DOMAIN-CONTAINING PROTEIN"/>
    <property type="match status" value="1"/>
</dbReference>
<proteinExistence type="predicted"/>
<keyword evidence="4" id="KW-1185">Reference proteome</keyword>
<keyword evidence="1" id="KW-0812">Transmembrane</keyword>
<comment type="caution">
    <text evidence="3">The sequence shown here is derived from an EMBL/GenBank/DDBJ whole genome shotgun (WGS) entry which is preliminary data.</text>
</comment>
<keyword evidence="1" id="KW-1133">Transmembrane helix</keyword>
<dbReference type="Pfam" id="PF24803">
    <property type="entry name" value="DUF7704"/>
    <property type="match status" value="1"/>
</dbReference>
<evidence type="ECO:0000256" key="1">
    <source>
        <dbReference type="SAM" id="Phobius"/>
    </source>
</evidence>
<name>A0AAV9WQZ8_9PEZI</name>
<dbReference type="PANTHER" id="PTHR37019">
    <property type="entry name" value="CHROMOSOME 1, WHOLE GENOME SHOTGUN SEQUENCE"/>
    <property type="match status" value="1"/>
</dbReference>
<keyword evidence="1" id="KW-0472">Membrane</keyword>
<reference evidence="3 4" key="1">
    <citation type="submission" date="2019-10" db="EMBL/GenBank/DDBJ databases">
        <authorList>
            <person name="Palmer J.M."/>
        </authorList>
    </citation>
    <scope>NUCLEOTIDE SEQUENCE [LARGE SCALE GENOMIC DNA]</scope>
    <source>
        <strain evidence="3 4">TWF694</strain>
    </source>
</reference>
<feature type="transmembrane region" description="Helical" evidence="1">
    <location>
        <begin position="123"/>
        <end position="145"/>
    </location>
</feature>
<feature type="transmembrane region" description="Helical" evidence="1">
    <location>
        <begin position="51"/>
        <end position="72"/>
    </location>
</feature>
<dbReference type="EMBL" id="JAVHJO010000019">
    <property type="protein sequence ID" value="KAK6523086.1"/>
    <property type="molecule type" value="Genomic_DNA"/>
</dbReference>
<organism evidence="3 4">
    <name type="scientific">Orbilia ellipsospora</name>
    <dbReference type="NCBI Taxonomy" id="2528407"/>
    <lineage>
        <taxon>Eukaryota</taxon>
        <taxon>Fungi</taxon>
        <taxon>Dikarya</taxon>
        <taxon>Ascomycota</taxon>
        <taxon>Pezizomycotina</taxon>
        <taxon>Orbiliomycetes</taxon>
        <taxon>Orbiliales</taxon>
        <taxon>Orbiliaceae</taxon>
        <taxon>Orbilia</taxon>
    </lineage>
</organism>
<dbReference type="Proteomes" id="UP001365542">
    <property type="component" value="Unassembled WGS sequence"/>
</dbReference>
<feature type="transmembrane region" description="Helical" evidence="1">
    <location>
        <begin position="84"/>
        <end position="103"/>
    </location>
</feature>
<evidence type="ECO:0000313" key="3">
    <source>
        <dbReference type="EMBL" id="KAK6523086.1"/>
    </source>
</evidence>
<protein>
    <recommendedName>
        <fullName evidence="2">DUF7704 domain-containing protein</fullName>
    </recommendedName>
</protein>
<feature type="domain" description="DUF7704" evidence="2">
    <location>
        <begin position="7"/>
        <end position="141"/>
    </location>
</feature>
<dbReference type="InterPro" id="IPR056121">
    <property type="entry name" value="DUF7704"/>
</dbReference>
<feature type="transmembrane region" description="Helical" evidence="1">
    <location>
        <begin position="12"/>
        <end position="31"/>
    </location>
</feature>
<dbReference type="AlphaFoldDB" id="A0AAV9WQZ8"/>